<protein>
    <submittedName>
        <fullName evidence="1">Uncharacterized protein</fullName>
    </submittedName>
</protein>
<dbReference type="Proteomes" id="UP001055879">
    <property type="component" value="Linkage Group LG16"/>
</dbReference>
<reference evidence="2" key="1">
    <citation type="journal article" date="2022" name="Mol. Ecol. Resour.">
        <title>The genomes of chicory, endive, great burdock and yacon provide insights into Asteraceae palaeo-polyploidization history and plant inulin production.</title>
        <authorList>
            <person name="Fan W."/>
            <person name="Wang S."/>
            <person name="Wang H."/>
            <person name="Wang A."/>
            <person name="Jiang F."/>
            <person name="Liu H."/>
            <person name="Zhao H."/>
            <person name="Xu D."/>
            <person name="Zhang Y."/>
        </authorList>
    </citation>
    <scope>NUCLEOTIDE SEQUENCE [LARGE SCALE GENOMIC DNA]</scope>
    <source>
        <strain evidence="2">cv. Niubang</strain>
    </source>
</reference>
<evidence type="ECO:0000313" key="1">
    <source>
        <dbReference type="EMBL" id="KAI3669393.1"/>
    </source>
</evidence>
<organism evidence="1 2">
    <name type="scientific">Arctium lappa</name>
    <name type="common">Greater burdock</name>
    <name type="synonym">Lappa major</name>
    <dbReference type="NCBI Taxonomy" id="4217"/>
    <lineage>
        <taxon>Eukaryota</taxon>
        <taxon>Viridiplantae</taxon>
        <taxon>Streptophyta</taxon>
        <taxon>Embryophyta</taxon>
        <taxon>Tracheophyta</taxon>
        <taxon>Spermatophyta</taxon>
        <taxon>Magnoliopsida</taxon>
        <taxon>eudicotyledons</taxon>
        <taxon>Gunneridae</taxon>
        <taxon>Pentapetalae</taxon>
        <taxon>asterids</taxon>
        <taxon>campanulids</taxon>
        <taxon>Asterales</taxon>
        <taxon>Asteraceae</taxon>
        <taxon>Carduoideae</taxon>
        <taxon>Cardueae</taxon>
        <taxon>Arctiinae</taxon>
        <taxon>Arctium</taxon>
    </lineage>
</organism>
<keyword evidence="2" id="KW-1185">Reference proteome</keyword>
<gene>
    <name evidence="1" type="ORF">L6452_40628</name>
</gene>
<dbReference type="EMBL" id="CM042062">
    <property type="protein sequence ID" value="KAI3669393.1"/>
    <property type="molecule type" value="Genomic_DNA"/>
</dbReference>
<reference evidence="1 2" key="2">
    <citation type="journal article" date="2022" name="Mol. Ecol. Resour.">
        <title>The genomes of chicory, endive, great burdock and yacon provide insights into Asteraceae paleo-polyploidization history and plant inulin production.</title>
        <authorList>
            <person name="Fan W."/>
            <person name="Wang S."/>
            <person name="Wang H."/>
            <person name="Wang A."/>
            <person name="Jiang F."/>
            <person name="Liu H."/>
            <person name="Zhao H."/>
            <person name="Xu D."/>
            <person name="Zhang Y."/>
        </authorList>
    </citation>
    <scope>NUCLEOTIDE SEQUENCE [LARGE SCALE GENOMIC DNA]</scope>
    <source>
        <strain evidence="2">cv. Niubang</strain>
        <tissue evidence="1">Leaf</tissue>
    </source>
</reference>
<accession>A0ACB8XP59</accession>
<sequence length="582" mass="65979">MATLNEQSFKGPKCQETKGVEGASARHMTSTTKCSNDPSKGVNTPGKVQINLEREIHGVEGEIDVQTETGSVFEAAVTETAAETVNAAETIEAAEIVKEVLSDLININLEEFEIAEALIRAKHDTPKVTSKTKGVIIKEKDEVIKKASVEKVVIKDKGIAKIVESDQPLKKQKMIESDEALTKKIQAELEQAESTQVEKDREMAKTLAAELNEVYQQSLATEIAKKKATTLKKPGIIRMGTKKRQPSQTFLGNQERRKMITFLKGVMGVKKEMFTKMSFEQIKGLFEAEMTKLQGNDRARVEAEKKMKERHDLQIQKPFPDEQESPRKEATLGDSLRKLKRTKMMARRTPAKKPRVEEAEKEQRGVEEEGVSKSFEQEAQTRETPSSTYDVNLYMVVIEKVPDPITAEPVGVKPPEIIHWDTMEVDGKEYIRMKRKDDKFEVYPTWAKIVRVCSRSDLEELLEVGMKLYVDKLKAPGIPVTKLVMEYLCMLFKPEEVQHVIINVFKTINNWTLYQRSGVYALAMDTSHFEYFLVDRVYNHSRLKLHAMLKKKLGCAPDSAMARYLIQRIINQSLGLNLDIGV</sequence>
<evidence type="ECO:0000313" key="2">
    <source>
        <dbReference type="Proteomes" id="UP001055879"/>
    </source>
</evidence>
<comment type="caution">
    <text evidence="1">The sequence shown here is derived from an EMBL/GenBank/DDBJ whole genome shotgun (WGS) entry which is preliminary data.</text>
</comment>
<proteinExistence type="predicted"/>
<name>A0ACB8XP59_ARCLA</name>